<gene>
    <name evidence="3" type="ORF">M9Y10_012539</name>
    <name evidence="2" type="ORF">M9Y10_037204</name>
</gene>
<dbReference type="InterPro" id="IPR023393">
    <property type="entry name" value="START-like_dom_sf"/>
</dbReference>
<dbReference type="SUPFAM" id="SSF55961">
    <property type="entry name" value="Bet v1-like"/>
    <property type="match status" value="1"/>
</dbReference>
<reference evidence="3 4" key="1">
    <citation type="submission" date="2024-04" db="EMBL/GenBank/DDBJ databases">
        <title>Tritrichomonas musculus Genome.</title>
        <authorList>
            <person name="Alves-Ferreira E."/>
            <person name="Grigg M."/>
            <person name="Lorenzi H."/>
            <person name="Galac M."/>
        </authorList>
    </citation>
    <scope>NUCLEOTIDE SEQUENCE [LARGE SCALE GENOMIC DNA]</scope>
    <source>
        <strain evidence="3 4">EAF2021</strain>
    </source>
</reference>
<evidence type="ECO:0000259" key="1">
    <source>
        <dbReference type="Pfam" id="PF02121"/>
    </source>
</evidence>
<comment type="caution">
    <text evidence="3">The sequence shown here is derived from an EMBL/GenBank/DDBJ whole genome shotgun (WGS) entry which is preliminary data.</text>
</comment>
<proteinExistence type="predicted"/>
<sequence>MRIVEWRIIYPFEYSKFVPAQDYMVARRQDEECGNGEGIELITREHYDEGDDHGMFTHKVYHYHSRIPGFIRWAIPNSLTDFHEKAWAAFPHEKMQYVVPALENRTKIFIDCYSYPYSKEEGFPENPCHLTEEELAVREIRYMDIVSMDPAPTRDDWKLANFQCPEAGIDLIPEPTRPYDPSVLPEWVENYKGKMMVNVKCIKCEIKIWGLQTRIENMLTITTVPGILLESARAITGWASGWGKMTDEEIRQYVLQSDQKVNDRIKNESGQNKKEDTK</sequence>
<dbReference type="InterPro" id="IPR001666">
    <property type="entry name" value="PI_transfer"/>
</dbReference>
<dbReference type="PANTHER" id="PTHR10658:SF11">
    <property type="entry name" value="VIBRATOR, ISOFORM B"/>
    <property type="match status" value="1"/>
</dbReference>
<keyword evidence="4" id="KW-1185">Reference proteome</keyword>
<dbReference type="EMBL" id="JAPFFF010000018">
    <property type="protein sequence ID" value="KAK8860847.1"/>
    <property type="molecule type" value="Genomic_DNA"/>
</dbReference>
<name>A0ABR2IEC5_9EUKA</name>
<feature type="domain" description="Phosphatidylinositol transfer protein N-terminal" evidence="1">
    <location>
        <begin position="1"/>
        <end position="253"/>
    </location>
</feature>
<dbReference type="Proteomes" id="UP001470230">
    <property type="component" value="Unassembled WGS sequence"/>
</dbReference>
<dbReference type="Gene3D" id="3.30.530.20">
    <property type="match status" value="1"/>
</dbReference>
<dbReference type="PRINTS" id="PR00391">
    <property type="entry name" value="PITRANSFER"/>
</dbReference>
<protein>
    <recommendedName>
        <fullName evidence="1">Phosphatidylinositol transfer protein N-terminal domain-containing protein</fullName>
    </recommendedName>
</protein>
<organism evidence="3 4">
    <name type="scientific">Tritrichomonas musculus</name>
    <dbReference type="NCBI Taxonomy" id="1915356"/>
    <lineage>
        <taxon>Eukaryota</taxon>
        <taxon>Metamonada</taxon>
        <taxon>Parabasalia</taxon>
        <taxon>Tritrichomonadida</taxon>
        <taxon>Tritrichomonadidae</taxon>
        <taxon>Tritrichomonas</taxon>
    </lineage>
</organism>
<dbReference type="InterPro" id="IPR055261">
    <property type="entry name" value="PI_transfer_N"/>
</dbReference>
<evidence type="ECO:0000313" key="3">
    <source>
        <dbReference type="EMBL" id="KAK8860847.1"/>
    </source>
</evidence>
<dbReference type="Pfam" id="PF02121">
    <property type="entry name" value="IP_trans"/>
    <property type="match status" value="1"/>
</dbReference>
<evidence type="ECO:0000313" key="2">
    <source>
        <dbReference type="EMBL" id="KAK8834028.1"/>
    </source>
</evidence>
<dbReference type="PANTHER" id="PTHR10658">
    <property type="entry name" value="PHOSPHATIDYLINOSITOL TRANSFER PROTEIN"/>
    <property type="match status" value="1"/>
</dbReference>
<evidence type="ECO:0000313" key="4">
    <source>
        <dbReference type="Proteomes" id="UP001470230"/>
    </source>
</evidence>
<dbReference type="EMBL" id="JAPFFF010000550">
    <property type="protein sequence ID" value="KAK8834028.1"/>
    <property type="molecule type" value="Genomic_DNA"/>
</dbReference>
<accession>A0ABR2IEC5</accession>